<gene>
    <name evidence="1" type="ordered locus">SCATT_06250</name>
</gene>
<reference evidence="2" key="1">
    <citation type="submission" date="2011-12" db="EMBL/GenBank/DDBJ databases">
        <title>Complete genome sequence of Streptomyces cattleya strain DSM 46488.</title>
        <authorList>
            <person name="Ou H.-Y."/>
            <person name="Li P."/>
            <person name="Zhao C."/>
            <person name="O'Hagan D."/>
            <person name="Deng Z."/>
        </authorList>
    </citation>
    <scope>NUCLEOTIDE SEQUENCE [LARGE SCALE GENOMIC DNA]</scope>
    <source>
        <strain evidence="2">ATCC 35852 / DSM 46488 / JCM 4925 / NBRC 14057 / NRRL 8057</strain>
    </source>
</reference>
<dbReference type="KEGG" id="sct:SCAT_0617"/>
<dbReference type="STRING" id="1003195.SCATT_06250"/>
<proteinExistence type="predicted"/>
<dbReference type="HOGENOM" id="CLU_2636397_0_0_11"/>
<evidence type="ECO:0000313" key="2">
    <source>
        <dbReference type="Proteomes" id="UP000007842"/>
    </source>
</evidence>
<dbReference type="EMBL" id="CP003219">
    <property type="protein sequence ID" value="AEW92996.1"/>
    <property type="molecule type" value="Genomic_DNA"/>
</dbReference>
<dbReference type="RefSeq" id="WP_014141393.1">
    <property type="nucleotide sequence ID" value="NC_016111.1"/>
</dbReference>
<dbReference type="Proteomes" id="UP000007842">
    <property type="component" value="Chromosome"/>
</dbReference>
<evidence type="ECO:0000313" key="1">
    <source>
        <dbReference type="EMBL" id="AEW92996.1"/>
    </source>
</evidence>
<keyword evidence="2" id="KW-1185">Reference proteome</keyword>
<accession>F8JWV6</accession>
<dbReference type="PATRIC" id="fig|1003195.11.peg.2230"/>
<name>F8JWV6_STREN</name>
<sequence length="77" mass="8453">MKSYRALYGGKSATAMPVVYLGMPSAGITYQYFFVQLDKDPGYGPTSFGQIDRSQLAFLEPVPDPIPWWSTAPTNAS</sequence>
<organism evidence="1 2">
    <name type="scientific">Streptantibioticus cattleyicolor (strain ATCC 35852 / DSM 46488 / JCM 4925 / NBRC 14057 / NRRL 8057)</name>
    <name type="common">Streptomyces cattleya</name>
    <dbReference type="NCBI Taxonomy" id="1003195"/>
    <lineage>
        <taxon>Bacteria</taxon>
        <taxon>Bacillati</taxon>
        <taxon>Actinomycetota</taxon>
        <taxon>Actinomycetes</taxon>
        <taxon>Kitasatosporales</taxon>
        <taxon>Streptomycetaceae</taxon>
        <taxon>Streptantibioticus</taxon>
    </lineage>
</organism>
<dbReference type="AlphaFoldDB" id="F8JWV6"/>
<protein>
    <submittedName>
        <fullName evidence="1">Uncharacterized protein</fullName>
    </submittedName>
</protein>
<accession>G8WTB3</accession>
<dbReference type="KEGG" id="scy:SCATT_06250"/>
<dbReference type="OrthoDB" id="4420885at2"/>